<dbReference type="GO" id="GO:0009615">
    <property type="term" value="P:response to virus"/>
    <property type="evidence" value="ECO:0007669"/>
    <property type="project" value="UniProtKB-ARBA"/>
</dbReference>
<evidence type="ECO:0000313" key="13">
    <source>
        <dbReference type="RefSeq" id="XP_016752037.2"/>
    </source>
</evidence>
<evidence type="ECO:0000256" key="9">
    <source>
        <dbReference type="ARBA" id="ARBA00041713"/>
    </source>
</evidence>
<dbReference type="GO" id="GO:0003743">
    <property type="term" value="F:translation initiation factor activity"/>
    <property type="evidence" value="ECO:0000318"/>
    <property type="project" value="GO_Central"/>
</dbReference>
<dbReference type="InterPro" id="IPR019770">
    <property type="entry name" value="TIF_eIF_4E_CS"/>
</dbReference>
<keyword evidence="5 10" id="KW-0648">Protein biosynthesis</keyword>
<dbReference type="Pfam" id="PF01652">
    <property type="entry name" value="IF4E"/>
    <property type="match status" value="1"/>
</dbReference>
<dbReference type="InterPro" id="IPR001040">
    <property type="entry name" value="TIF_eIF_4E"/>
</dbReference>
<dbReference type="RefSeq" id="XP_016752037.2">
    <property type="nucleotide sequence ID" value="XM_016896548.2"/>
</dbReference>
<dbReference type="AlphaFoldDB" id="A0A1U8PLH7"/>
<feature type="region of interest" description="Disordered" evidence="11">
    <location>
        <begin position="1"/>
        <end position="81"/>
    </location>
</feature>
<evidence type="ECO:0000256" key="2">
    <source>
        <dbReference type="ARBA" id="ARBA00022540"/>
    </source>
</evidence>
<reference evidence="12" key="1">
    <citation type="journal article" date="2020" name="Nat. Genet.">
        <title>Genomic diversifications of five Gossypium allopolyploid species and their impact on cotton improvement.</title>
        <authorList>
            <person name="Chen Z.J."/>
            <person name="Sreedasyam A."/>
            <person name="Ando A."/>
            <person name="Song Q."/>
            <person name="De Santiago L.M."/>
            <person name="Hulse-Kemp A.M."/>
            <person name="Ding M."/>
            <person name="Ye W."/>
            <person name="Kirkbride R.C."/>
            <person name="Jenkins J."/>
            <person name="Plott C."/>
            <person name="Lovell J."/>
            <person name="Lin Y.M."/>
            <person name="Vaughn R."/>
            <person name="Liu B."/>
            <person name="Simpson S."/>
            <person name="Scheffler B.E."/>
            <person name="Wen L."/>
            <person name="Saski C.A."/>
            <person name="Grover C.E."/>
            <person name="Hu G."/>
            <person name="Conover J.L."/>
            <person name="Carlson J.W."/>
            <person name="Shu S."/>
            <person name="Boston L.B."/>
            <person name="Williams M."/>
            <person name="Peterson D.G."/>
            <person name="McGee K."/>
            <person name="Jones D.C."/>
            <person name="Wendel J.F."/>
            <person name="Stelly D.M."/>
            <person name="Grimwood J."/>
            <person name="Schmutz J."/>
        </authorList>
    </citation>
    <scope>NUCLEOTIDE SEQUENCE [LARGE SCALE GENOMIC DNA]</scope>
    <source>
        <strain evidence="12">cv. TM-1</strain>
    </source>
</reference>
<keyword evidence="2 10" id="KW-0396">Initiation factor</keyword>
<dbReference type="GO" id="GO:0006413">
    <property type="term" value="P:translational initiation"/>
    <property type="evidence" value="ECO:0000318"/>
    <property type="project" value="GO_Central"/>
</dbReference>
<reference evidence="13" key="2">
    <citation type="submission" date="2025-08" db="UniProtKB">
        <authorList>
            <consortium name="RefSeq"/>
        </authorList>
    </citation>
    <scope>IDENTIFICATION</scope>
</reference>
<protein>
    <recommendedName>
        <fullName evidence="8">Eukaryotic translation initiation factor 4E-1</fullName>
    </recommendedName>
    <alternativeName>
        <fullName evidence="7">eIF-4F 25 kDa subunit</fullName>
    </alternativeName>
    <alternativeName>
        <fullName evidence="9">eIF-4F p26 subunit</fullName>
    </alternativeName>
    <alternativeName>
        <fullName evidence="6">mRNA cap-binding protein</fullName>
    </alternativeName>
</protein>
<dbReference type="GO" id="GO:0016281">
    <property type="term" value="C:eukaryotic translation initiation factor 4F complex"/>
    <property type="evidence" value="ECO:0000318"/>
    <property type="project" value="GO_Central"/>
</dbReference>
<dbReference type="PROSITE" id="PS00813">
    <property type="entry name" value="IF4E"/>
    <property type="match status" value="1"/>
</dbReference>
<evidence type="ECO:0000256" key="7">
    <source>
        <dbReference type="ARBA" id="ARBA00032656"/>
    </source>
</evidence>
<dbReference type="SMR" id="A0A1U8PLH7"/>
<proteinExistence type="inferred from homology"/>
<keyword evidence="12" id="KW-1185">Reference proteome</keyword>
<dbReference type="GO" id="GO:0006417">
    <property type="term" value="P:regulation of translation"/>
    <property type="evidence" value="ECO:0007669"/>
    <property type="project" value="UniProtKB-KW"/>
</dbReference>
<dbReference type="PANTHER" id="PTHR11960:SF8">
    <property type="entry name" value="EUKARYOTIC TRANSLATION INITIATION FACTOR 4E1-RELATED"/>
    <property type="match status" value="1"/>
</dbReference>
<feature type="compositionally biased region" description="Acidic residues" evidence="11">
    <location>
        <begin position="59"/>
        <end position="77"/>
    </location>
</feature>
<evidence type="ECO:0000256" key="10">
    <source>
        <dbReference type="RuleBase" id="RU004374"/>
    </source>
</evidence>
<evidence type="ECO:0000313" key="12">
    <source>
        <dbReference type="Proteomes" id="UP000818029"/>
    </source>
</evidence>
<evidence type="ECO:0000256" key="4">
    <source>
        <dbReference type="ARBA" id="ARBA00022884"/>
    </source>
</evidence>
<evidence type="ECO:0000256" key="3">
    <source>
        <dbReference type="ARBA" id="ARBA00022845"/>
    </source>
</evidence>
<dbReference type="InterPro" id="IPR023398">
    <property type="entry name" value="TIF_eIF4e-like"/>
</dbReference>
<feature type="compositionally biased region" description="Basic and acidic residues" evidence="11">
    <location>
        <begin position="12"/>
        <end position="37"/>
    </location>
</feature>
<dbReference type="Proteomes" id="UP000818029">
    <property type="component" value="Chromosome D06"/>
</dbReference>
<name>A0A1U8PLH7_GOSHI</name>
<accession>A0A1U8PLH7</accession>
<organism evidence="12 13">
    <name type="scientific">Gossypium hirsutum</name>
    <name type="common">Upland cotton</name>
    <name type="synonym">Gossypium mexicanum</name>
    <dbReference type="NCBI Taxonomy" id="3635"/>
    <lineage>
        <taxon>Eukaryota</taxon>
        <taxon>Viridiplantae</taxon>
        <taxon>Streptophyta</taxon>
        <taxon>Embryophyta</taxon>
        <taxon>Tracheophyta</taxon>
        <taxon>Spermatophyta</taxon>
        <taxon>Magnoliopsida</taxon>
        <taxon>eudicotyledons</taxon>
        <taxon>Gunneridae</taxon>
        <taxon>Pentapetalae</taxon>
        <taxon>rosids</taxon>
        <taxon>malvids</taxon>
        <taxon>Malvales</taxon>
        <taxon>Malvaceae</taxon>
        <taxon>Malvoideae</taxon>
        <taxon>Gossypium</taxon>
    </lineage>
</organism>
<dbReference type="SUPFAM" id="SSF55418">
    <property type="entry name" value="eIF4e-like"/>
    <property type="match status" value="1"/>
</dbReference>
<dbReference type="GO" id="GO:0000340">
    <property type="term" value="F:RNA 7-methylguanosine cap binding"/>
    <property type="evidence" value="ECO:0000318"/>
    <property type="project" value="GO_Central"/>
</dbReference>
<keyword evidence="4 10" id="KW-0694">RNA-binding</keyword>
<dbReference type="Gene3D" id="3.30.760.10">
    <property type="entry name" value="RNA Cap, Translation Initiation Factor Eif4e"/>
    <property type="match status" value="1"/>
</dbReference>
<evidence type="ECO:0000256" key="5">
    <source>
        <dbReference type="ARBA" id="ARBA00022917"/>
    </source>
</evidence>
<dbReference type="KEGG" id="ghi:107960247"/>
<dbReference type="STRING" id="3635.A0A1U8PLH7"/>
<dbReference type="PaxDb" id="3635-A0A1U8PLH7"/>
<sequence length="266" mass="30500">MGLLITFGQFKEQIKIKETEESERKSREKKMGLEENLKSMNINEEENKNPKNPNPNTKDEEDGELEEGEIAGEEDDTTSSSLKKGIVEQPHPLEHSWTFWFDNPFAKSKQAIWGSSMRPIYTFSTIEQFWSLYNNIHHPSKLSPGADFHCFKHKIEPKWEDPVCANGGKWTVSFPKGKSDTSWLYTLLALIGEQFEYGDEICGAVVSVRGKLEKIALWTKNAANETAQMSIGKQWKELLDYNDTIGFIFHDDAKKLDRGAKNRYTV</sequence>
<comment type="similarity">
    <text evidence="1 10">Belongs to the eukaryotic initiation factor 4E family.</text>
</comment>
<keyword evidence="3" id="KW-0810">Translation regulation</keyword>
<dbReference type="PANTHER" id="PTHR11960">
    <property type="entry name" value="EUKARYOTIC TRANSLATION INITIATION FACTOR 4E RELATED"/>
    <property type="match status" value="1"/>
</dbReference>
<dbReference type="GeneID" id="107960247"/>
<evidence type="ECO:0000256" key="1">
    <source>
        <dbReference type="ARBA" id="ARBA00009860"/>
    </source>
</evidence>
<evidence type="ECO:0000256" key="6">
    <source>
        <dbReference type="ARBA" id="ARBA00030245"/>
    </source>
</evidence>
<evidence type="ECO:0000256" key="11">
    <source>
        <dbReference type="SAM" id="MobiDB-lite"/>
    </source>
</evidence>
<gene>
    <name evidence="13" type="primary">LOC107960247</name>
</gene>
<evidence type="ECO:0000256" key="8">
    <source>
        <dbReference type="ARBA" id="ARBA00041073"/>
    </source>
</evidence>